<dbReference type="OrthoDB" id="9808190at2"/>
<organism evidence="2 3">
    <name type="scientific">Roseovarius atlanticus</name>
    <dbReference type="NCBI Taxonomy" id="1641875"/>
    <lineage>
        <taxon>Bacteria</taxon>
        <taxon>Pseudomonadati</taxon>
        <taxon>Pseudomonadota</taxon>
        <taxon>Alphaproteobacteria</taxon>
        <taxon>Rhodobacterales</taxon>
        <taxon>Roseobacteraceae</taxon>
        <taxon>Roseovarius</taxon>
    </lineage>
</organism>
<keyword evidence="1" id="KW-1133">Transmembrane helix</keyword>
<evidence type="ECO:0000313" key="2">
    <source>
        <dbReference type="EMBL" id="KRS14743.1"/>
    </source>
</evidence>
<evidence type="ECO:0000313" key="3">
    <source>
        <dbReference type="Proteomes" id="UP000051295"/>
    </source>
</evidence>
<dbReference type="PATRIC" id="fig|1641875.4.peg.1777"/>
<name>A0A0T5P0S2_9RHOB</name>
<dbReference type="AlphaFoldDB" id="A0A0T5P0S2"/>
<keyword evidence="1" id="KW-0472">Membrane</keyword>
<dbReference type="Proteomes" id="UP000051295">
    <property type="component" value="Unassembled WGS sequence"/>
</dbReference>
<keyword evidence="3" id="KW-1185">Reference proteome</keyword>
<dbReference type="EMBL" id="LAXJ01000002">
    <property type="protein sequence ID" value="KRS14743.1"/>
    <property type="molecule type" value="Genomic_DNA"/>
</dbReference>
<feature type="transmembrane region" description="Helical" evidence="1">
    <location>
        <begin position="30"/>
        <end position="47"/>
    </location>
</feature>
<dbReference type="RefSeq" id="WP_057790212.1">
    <property type="nucleotide sequence ID" value="NZ_LAXJ01000002.1"/>
</dbReference>
<gene>
    <name evidence="2" type="ORF">XM53_03355</name>
</gene>
<protein>
    <submittedName>
        <fullName evidence="2">Integral membrane protein</fullName>
    </submittedName>
</protein>
<sequence length="172" mass="19502">MPYQWNQTRNGEDEACELRLWPHRSLPRRGFALFIVITCAMLTLPLYPLIGTVTLWGLLPFLLLAVWGVWAALERSYKDAQMNEELTIDREAVHLKRTNARGPVQEWDCESYWAKVEMHPTGGPVPHYVTLKGKGRQVEIGAFLSEDERKVLYGEIADALKRIGSPDPVGVG</sequence>
<reference evidence="2 3" key="1">
    <citation type="submission" date="2015-04" db="EMBL/GenBank/DDBJ databases">
        <title>The draft genome sequence of Roseovarius sp.R12b.</title>
        <authorList>
            <person name="Li G."/>
            <person name="Lai Q."/>
            <person name="Shao Z."/>
            <person name="Yan P."/>
        </authorList>
    </citation>
    <scope>NUCLEOTIDE SEQUENCE [LARGE SCALE GENOMIC DNA]</scope>
    <source>
        <strain evidence="2 3">R12B</strain>
    </source>
</reference>
<dbReference type="InterPro" id="IPR019253">
    <property type="entry name" value="DUF2244_TM"/>
</dbReference>
<evidence type="ECO:0000256" key="1">
    <source>
        <dbReference type="SAM" id="Phobius"/>
    </source>
</evidence>
<keyword evidence="1" id="KW-0812">Transmembrane</keyword>
<comment type="caution">
    <text evidence="2">The sequence shown here is derived from an EMBL/GenBank/DDBJ whole genome shotgun (WGS) entry which is preliminary data.</text>
</comment>
<feature type="transmembrane region" description="Helical" evidence="1">
    <location>
        <begin position="53"/>
        <end position="73"/>
    </location>
</feature>
<dbReference type="STRING" id="1641875.XM53_03355"/>
<accession>A0A0T5P0S2</accession>
<proteinExistence type="predicted"/>
<dbReference type="Pfam" id="PF10003">
    <property type="entry name" value="DUF2244"/>
    <property type="match status" value="1"/>
</dbReference>